<protein>
    <submittedName>
        <fullName evidence="1">Uncharacterized protein</fullName>
    </submittedName>
</protein>
<dbReference type="EMBL" id="CP012381">
    <property type="protein sequence ID" value="ALI52008.1"/>
    <property type="molecule type" value="Genomic_DNA"/>
</dbReference>
<organism evidence="1 2">
    <name type="scientific">Lactobacillus helveticus</name>
    <name type="common">Lactobacillus suntoryeus</name>
    <dbReference type="NCBI Taxonomy" id="1587"/>
    <lineage>
        <taxon>Bacteria</taxon>
        <taxon>Bacillati</taxon>
        <taxon>Bacillota</taxon>
        <taxon>Bacilli</taxon>
        <taxon>Lactobacillales</taxon>
        <taxon>Lactobacillaceae</taxon>
        <taxon>Lactobacillus</taxon>
    </lineage>
</organism>
<evidence type="ECO:0000313" key="1">
    <source>
        <dbReference type="EMBL" id="ALI52008.1"/>
    </source>
</evidence>
<sequence length="75" mass="8954">MILFFDLFLILDLLFRLLPAILNNCKFYLRLGWHDASKSRRGQKIMKIFMLHVFRHGVFALKGLIEFINVIMEVK</sequence>
<dbReference type="Proteomes" id="UP000063930">
    <property type="component" value="Chromosome"/>
</dbReference>
<gene>
    <name evidence="1" type="ORF">ALV80_01875</name>
</gene>
<accession>A0AAC8W7M5</accession>
<evidence type="ECO:0000313" key="2">
    <source>
        <dbReference type="Proteomes" id="UP000063930"/>
    </source>
</evidence>
<proteinExistence type="predicted"/>
<name>A0AAC8W7M5_LACHE</name>
<dbReference type="AlphaFoldDB" id="A0AAC8W7M5"/>
<reference evidence="1 2" key="1">
    <citation type="submission" date="2015-08" db="EMBL/GenBank/DDBJ databases">
        <title>Complete genome sequence of Lactobacillus helveticus CAUH18, a probiotic strain originated from koumiss.</title>
        <authorList>
            <person name="Yang Y."/>
            <person name="Hao Y."/>
        </authorList>
    </citation>
    <scope>NUCLEOTIDE SEQUENCE [LARGE SCALE GENOMIC DNA]</scope>
    <source>
        <strain evidence="1 2">CAUH18</strain>
    </source>
</reference>